<keyword evidence="1" id="KW-0732">Signal</keyword>
<feature type="chain" id="PRO_5041000018" description="DUF3828 domain-containing protein" evidence="1">
    <location>
        <begin position="29"/>
        <end position="191"/>
    </location>
</feature>
<evidence type="ECO:0000313" key="2">
    <source>
        <dbReference type="EMBL" id="MDF9407839.1"/>
    </source>
</evidence>
<evidence type="ECO:0000256" key="1">
    <source>
        <dbReference type="SAM" id="SignalP"/>
    </source>
</evidence>
<comment type="caution">
    <text evidence="2">The sequence shown here is derived from an EMBL/GenBank/DDBJ whole genome shotgun (WGS) entry which is preliminary data.</text>
</comment>
<feature type="signal peptide" evidence="1">
    <location>
        <begin position="1"/>
        <end position="28"/>
    </location>
</feature>
<reference evidence="2" key="1">
    <citation type="submission" date="2022-02" db="EMBL/GenBank/DDBJ databases">
        <authorList>
            <person name="Leng L."/>
        </authorList>
    </citation>
    <scope>NUCLEOTIDE SEQUENCE</scope>
    <source>
        <strain evidence="2">JI</strain>
    </source>
</reference>
<sequence>MMKNKLFICTLSVVITCLLLIGSQKAYSAINEKNINDLISKYETWTVRMLIPDNDNLGKTTKTPDSVKSAIRQREQKNVDELFSTEKSNVMKDKVDSALNSREVLDDVDGGVVNIVIKQCNIKDDTALVEAQVTKYITDIVNKDGKSYKNRVQSTDMKKYNCIRENGKWVIDNVGGQKDFDSVKVDLQPIE</sequence>
<organism evidence="2 3">
    <name type="scientific">Pelotomaculum isophthalicicum JI</name>
    <dbReference type="NCBI Taxonomy" id="947010"/>
    <lineage>
        <taxon>Bacteria</taxon>
        <taxon>Bacillati</taxon>
        <taxon>Bacillota</taxon>
        <taxon>Clostridia</taxon>
        <taxon>Eubacteriales</taxon>
        <taxon>Desulfotomaculaceae</taxon>
        <taxon>Pelotomaculum</taxon>
    </lineage>
</organism>
<dbReference type="Proteomes" id="UP001154312">
    <property type="component" value="Unassembled WGS sequence"/>
</dbReference>
<gene>
    <name evidence="2" type="ORF">L7E55_05610</name>
</gene>
<dbReference type="RefSeq" id="WP_277443089.1">
    <property type="nucleotide sequence ID" value="NZ_JAKOAV010000007.1"/>
</dbReference>
<dbReference type="EMBL" id="JAKOAV010000007">
    <property type="protein sequence ID" value="MDF9407839.1"/>
    <property type="molecule type" value="Genomic_DNA"/>
</dbReference>
<proteinExistence type="predicted"/>
<accession>A0A9X4JT00</accession>
<name>A0A9X4JT00_9FIRM</name>
<keyword evidence="3" id="KW-1185">Reference proteome</keyword>
<dbReference type="AlphaFoldDB" id="A0A9X4JT00"/>
<evidence type="ECO:0008006" key="4">
    <source>
        <dbReference type="Google" id="ProtNLM"/>
    </source>
</evidence>
<protein>
    <recommendedName>
        <fullName evidence="4">DUF3828 domain-containing protein</fullName>
    </recommendedName>
</protein>
<evidence type="ECO:0000313" key="3">
    <source>
        <dbReference type="Proteomes" id="UP001154312"/>
    </source>
</evidence>